<reference evidence="1 2" key="1">
    <citation type="submission" date="2019-05" db="EMBL/GenBank/DDBJ databases">
        <authorList>
            <consortium name="Pathogen Informatics"/>
        </authorList>
    </citation>
    <scope>NUCLEOTIDE SEQUENCE [LARGE SCALE GENOMIC DNA]</scope>
    <source>
        <strain evidence="1 2">NCTC10696</strain>
    </source>
</reference>
<organism evidence="1 2">
    <name type="scientific">Pseudomonas synxantha</name>
    <dbReference type="NCBI Taxonomy" id="47883"/>
    <lineage>
        <taxon>Bacteria</taxon>
        <taxon>Pseudomonadati</taxon>
        <taxon>Pseudomonadota</taxon>
        <taxon>Gammaproteobacteria</taxon>
        <taxon>Pseudomonadales</taxon>
        <taxon>Pseudomonadaceae</taxon>
        <taxon>Pseudomonas</taxon>
    </lineage>
</organism>
<evidence type="ECO:0000313" key="2">
    <source>
        <dbReference type="Proteomes" id="UP000306562"/>
    </source>
</evidence>
<sequence length="30" mass="3561">MENKKILQDGFRNPFLNHTAKQMWEGACPR</sequence>
<dbReference type="AlphaFoldDB" id="A0AAX3ICR4"/>
<evidence type="ECO:0000313" key="1">
    <source>
        <dbReference type="EMBL" id="VTR01263.1"/>
    </source>
</evidence>
<protein>
    <submittedName>
        <fullName evidence="1">Uncharacterized protein</fullName>
    </submittedName>
</protein>
<name>A0AAX3ICR4_9PSED</name>
<dbReference type="Proteomes" id="UP000306562">
    <property type="component" value="Chromosome"/>
</dbReference>
<dbReference type="EMBL" id="LR590482">
    <property type="protein sequence ID" value="VTR01263.1"/>
    <property type="molecule type" value="Genomic_DNA"/>
</dbReference>
<accession>A0AAX3ICR4</accession>
<proteinExistence type="predicted"/>
<gene>
    <name evidence="1" type="ORF">NCTC10696_03478</name>
</gene>